<reference evidence="1 2" key="1">
    <citation type="journal article" date="2010" name="Int. J. Syst. Evol. Microbiol.">
        <title>Thiohalobacter thiocyanaticus gen. nov., sp. nov., a moderately halophilic, sulfur-oxidizing gammaproteobacterium from hypersaline lakes, that utilizes thiocyanate.</title>
        <authorList>
            <person name="Sorokin D.Y."/>
            <person name="Kovaleva O.L."/>
            <person name="Tourova T.P."/>
            <person name="Muyzer G."/>
        </authorList>
    </citation>
    <scope>NUCLEOTIDE SEQUENCE [LARGE SCALE GENOMIC DNA]</scope>
    <source>
        <strain evidence="1 2">Hrh1</strain>
    </source>
</reference>
<evidence type="ECO:0000313" key="2">
    <source>
        <dbReference type="Proteomes" id="UP000287798"/>
    </source>
</evidence>
<name>A0A426QDU8_9GAMM</name>
<gene>
    <name evidence="1" type="ORF">D6C00_14190</name>
</gene>
<sequence length="153" mass="16754">MSNSATQLEQLQRRFEAGNAVAAWEALQIVLEERPAALPDWLAEYLAAAAASLLTIEPDPGHLAGAVLEALSLAGNVGPSVFTQYRTQRRREAALEEMAQEIRRGTSPEMAAAEVGGRRGYSETTLMRYYREWKKSPGNLFRTSGERCGTNGP</sequence>
<dbReference type="EMBL" id="QZMU01000002">
    <property type="protein sequence ID" value="RRQ19911.1"/>
    <property type="molecule type" value="Genomic_DNA"/>
</dbReference>
<dbReference type="Proteomes" id="UP000287798">
    <property type="component" value="Unassembled WGS sequence"/>
</dbReference>
<evidence type="ECO:0000313" key="1">
    <source>
        <dbReference type="EMBL" id="RRQ19911.1"/>
    </source>
</evidence>
<keyword evidence="2" id="KW-1185">Reference proteome</keyword>
<protein>
    <submittedName>
        <fullName evidence="1">Uncharacterized protein</fullName>
    </submittedName>
</protein>
<dbReference type="RefSeq" id="WP_125182476.1">
    <property type="nucleotide sequence ID" value="NZ_QZMU01000002.1"/>
</dbReference>
<dbReference type="AlphaFoldDB" id="A0A426QDU8"/>
<organism evidence="1 2">
    <name type="scientific">Thiohalobacter thiocyanaticus</name>
    <dbReference type="NCBI Taxonomy" id="585455"/>
    <lineage>
        <taxon>Bacteria</taxon>
        <taxon>Pseudomonadati</taxon>
        <taxon>Pseudomonadota</taxon>
        <taxon>Gammaproteobacteria</taxon>
        <taxon>Thiohalobacterales</taxon>
        <taxon>Thiohalobacteraceae</taxon>
        <taxon>Thiohalobacter</taxon>
    </lineage>
</organism>
<proteinExistence type="predicted"/>
<comment type="caution">
    <text evidence="1">The sequence shown here is derived from an EMBL/GenBank/DDBJ whole genome shotgun (WGS) entry which is preliminary data.</text>
</comment>
<accession>A0A426QDU8</accession>